<accession>H2XQU5</accession>
<dbReference type="HOGENOM" id="CLU_2454027_0_0_1"/>
<evidence type="ECO:0000313" key="1">
    <source>
        <dbReference type="Ensembl" id="ENSCINP00000032029.1"/>
    </source>
</evidence>
<reference evidence="1" key="2">
    <citation type="journal article" date="2008" name="Genome Biol.">
        <title>Improved genome assembly and evidence-based global gene model set for the chordate Ciona intestinalis: new insight into intron and operon populations.</title>
        <authorList>
            <person name="Satou Y."/>
            <person name="Mineta K."/>
            <person name="Ogasawara M."/>
            <person name="Sasakura Y."/>
            <person name="Shoguchi E."/>
            <person name="Ueno K."/>
            <person name="Yamada L."/>
            <person name="Matsumoto J."/>
            <person name="Wasserscheid J."/>
            <person name="Dewar K."/>
            <person name="Wiley G.B."/>
            <person name="Macmil S.L."/>
            <person name="Roe B.A."/>
            <person name="Zeller R.W."/>
            <person name="Hastings K.E."/>
            <person name="Lemaire P."/>
            <person name="Lindquist E."/>
            <person name="Endo T."/>
            <person name="Hotta K."/>
            <person name="Inaba K."/>
        </authorList>
    </citation>
    <scope>NUCLEOTIDE SEQUENCE [LARGE SCALE GENOMIC DNA]</scope>
    <source>
        <strain evidence="1">wild type</strain>
    </source>
</reference>
<dbReference type="AlphaFoldDB" id="H2XQU5"/>
<evidence type="ECO:0000313" key="2">
    <source>
        <dbReference type="Proteomes" id="UP000008144"/>
    </source>
</evidence>
<reference evidence="1" key="3">
    <citation type="submission" date="2025-08" db="UniProtKB">
        <authorList>
            <consortium name="Ensembl"/>
        </authorList>
    </citation>
    <scope>IDENTIFICATION</scope>
</reference>
<dbReference type="EMBL" id="EAAA01002817">
    <property type="status" value="NOT_ANNOTATED_CDS"/>
    <property type="molecule type" value="Genomic_DNA"/>
</dbReference>
<reference evidence="1" key="4">
    <citation type="submission" date="2025-09" db="UniProtKB">
        <authorList>
            <consortium name="Ensembl"/>
        </authorList>
    </citation>
    <scope>IDENTIFICATION</scope>
</reference>
<protein>
    <submittedName>
        <fullName evidence="1">Uncharacterized protein</fullName>
    </submittedName>
</protein>
<dbReference type="Proteomes" id="UP000008144">
    <property type="component" value="Chromosome 9"/>
</dbReference>
<dbReference type="Ensembl" id="ENSCINT00000035336.1">
    <property type="protein sequence ID" value="ENSCINP00000032029.1"/>
    <property type="gene ID" value="ENSCING00000018847.1"/>
</dbReference>
<proteinExistence type="predicted"/>
<name>H2XQU5_CIOIN</name>
<organism evidence="1 2">
    <name type="scientific">Ciona intestinalis</name>
    <name type="common">Transparent sea squirt</name>
    <name type="synonym">Ascidia intestinalis</name>
    <dbReference type="NCBI Taxonomy" id="7719"/>
    <lineage>
        <taxon>Eukaryota</taxon>
        <taxon>Metazoa</taxon>
        <taxon>Chordata</taxon>
        <taxon>Tunicata</taxon>
        <taxon>Ascidiacea</taxon>
        <taxon>Phlebobranchia</taxon>
        <taxon>Cionidae</taxon>
        <taxon>Ciona</taxon>
    </lineage>
</organism>
<reference evidence="2" key="1">
    <citation type="journal article" date="2002" name="Science">
        <title>The draft genome of Ciona intestinalis: insights into chordate and vertebrate origins.</title>
        <authorList>
            <person name="Dehal P."/>
            <person name="Satou Y."/>
            <person name="Campbell R.K."/>
            <person name="Chapman J."/>
            <person name="Degnan B."/>
            <person name="De Tomaso A."/>
            <person name="Davidson B."/>
            <person name="Di Gregorio A."/>
            <person name="Gelpke M."/>
            <person name="Goodstein D.M."/>
            <person name="Harafuji N."/>
            <person name="Hastings K.E."/>
            <person name="Ho I."/>
            <person name="Hotta K."/>
            <person name="Huang W."/>
            <person name="Kawashima T."/>
            <person name="Lemaire P."/>
            <person name="Martinez D."/>
            <person name="Meinertzhagen I.A."/>
            <person name="Necula S."/>
            <person name="Nonaka M."/>
            <person name="Putnam N."/>
            <person name="Rash S."/>
            <person name="Saiga H."/>
            <person name="Satake M."/>
            <person name="Terry A."/>
            <person name="Yamada L."/>
            <person name="Wang H.G."/>
            <person name="Awazu S."/>
            <person name="Azumi K."/>
            <person name="Boore J."/>
            <person name="Branno M."/>
            <person name="Chin-Bow S."/>
            <person name="DeSantis R."/>
            <person name="Doyle S."/>
            <person name="Francino P."/>
            <person name="Keys D.N."/>
            <person name="Haga S."/>
            <person name="Hayashi H."/>
            <person name="Hino K."/>
            <person name="Imai K.S."/>
            <person name="Inaba K."/>
            <person name="Kano S."/>
            <person name="Kobayashi K."/>
            <person name="Kobayashi M."/>
            <person name="Lee B.I."/>
            <person name="Makabe K.W."/>
            <person name="Manohar C."/>
            <person name="Matassi G."/>
            <person name="Medina M."/>
            <person name="Mochizuki Y."/>
            <person name="Mount S."/>
            <person name="Morishita T."/>
            <person name="Miura S."/>
            <person name="Nakayama A."/>
            <person name="Nishizaka S."/>
            <person name="Nomoto H."/>
            <person name="Ohta F."/>
            <person name="Oishi K."/>
            <person name="Rigoutsos I."/>
            <person name="Sano M."/>
            <person name="Sasaki A."/>
            <person name="Sasakura Y."/>
            <person name="Shoguchi E."/>
            <person name="Shin-i T."/>
            <person name="Spagnuolo A."/>
            <person name="Stainier D."/>
            <person name="Suzuki M.M."/>
            <person name="Tassy O."/>
            <person name="Takatori N."/>
            <person name="Tokuoka M."/>
            <person name="Yagi K."/>
            <person name="Yoshizaki F."/>
            <person name="Wada S."/>
            <person name="Zhang C."/>
            <person name="Hyatt P.D."/>
            <person name="Larimer F."/>
            <person name="Detter C."/>
            <person name="Doggett N."/>
            <person name="Glavina T."/>
            <person name="Hawkins T."/>
            <person name="Richardson P."/>
            <person name="Lucas S."/>
            <person name="Kohara Y."/>
            <person name="Levine M."/>
            <person name="Satoh N."/>
            <person name="Rokhsar D.S."/>
        </authorList>
    </citation>
    <scope>NUCLEOTIDE SEQUENCE [LARGE SCALE GENOMIC DNA]</scope>
</reference>
<keyword evidence="2" id="KW-1185">Reference proteome</keyword>
<sequence>MPGSIETLILISNTLAFNAVDAICGILPKITKYFKMWEAFIDDDQEPADLYGDDISRVQDALDAIPNTNLKIYTSRDRILQKQNTSTST</sequence>
<dbReference type="InParanoid" id="H2XQU5"/>